<keyword evidence="14" id="KW-0811">Translocation</keyword>
<dbReference type="InterPro" id="IPR036903">
    <property type="entry name" value="Nup98_auto-Pept-S59_dom_sf"/>
</dbReference>
<evidence type="ECO:0000256" key="5">
    <source>
        <dbReference type="ARBA" id="ARBA00013472"/>
    </source>
</evidence>
<reference evidence="20" key="2">
    <citation type="journal article" date="2023" name="Commun. Biol.">
        <title>Intrasexual cuticular hydrocarbon dimorphism in a wasp sheds light on hydrocarbon biosynthesis genes in Hymenoptera.</title>
        <authorList>
            <person name="Moris V.C."/>
            <person name="Podsiadlowski L."/>
            <person name="Martin S."/>
            <person name="Oeyen J.P."/>
            <person name="Donath A."/>
            <person name="Petersen M."/>
            <person name="Wilbrandt J."/>
            <person name="Misof B."/>
            <person name="Liedtke D."/>
            <person name="Thamm M."/>
            <person name="Scheiner R."/>
            <person name="Schmitt T."/>
            <person name="Niehuis O."/>
        </authorList>
    </citation>
    <scope>NUCLEOTIDE SEQUENCE</scope>
    <source>
        <strain evidence="20">GBR_01_08_01A</strain>
    </source>
</reference>
<keyword evidence="17" id="KW-0539">Nucleus</keyword>
<evidence type="ECO:0000256" key="17">
    <source>
        <dbReference type="ARBA" id="ARBA00023242"/>
    </source>
</evidence>
<dbReference type="Gene3D" id="1.25.40.690">
    <property type="match status" value="1"/>
</dbReference>
<dbReference type="FunFam" id="1.10.10.2360:FF:000001">
    <property type="entry name" value="Nuclear pore complex protein Nup98-Nup96"/>
    <property type="match status" value="1"/>
</dbReference>
<dbReference type="Pfam" id="PF04096">
    <property type="entry name" value="Nucleoporin2"/>
    <property type="match status" value="1"/>
</dbReference>
<keyword evidence="11" id="KW-0509">mRNA transport</keyword>
<evidence type="ECO:0000256" key="10">
    <source>
        <dbReference type="ARBA" id="ARBA00022813"/>
    </source>
</evidence>
<dbReference type="InterPro" id="IPR021967">
    <property type="entry name" value="Nup98_C"/>
</dbReference>
<keyword evidence="7" id="KW-0645">Protease</keyword>
<evidence type="ECO:0000256" key="6">
    <source>
        <dbReference type="ARBA" id="ARBA00022448"/>
    </source>
</evidence>
<evidence type="ECO:0000256" key="11">
    <source>
        <dbReference type="ARBA" id="ARBA00022816"/>
    </source>
</evidence>
<dbReference type="Pfam" id="PF21240">
    <property type="entry name" value="Nup98_GLEBS"/>
    <property type="match status" value="1"/>
</dbReference>
<dbReference type="EMBL" id="JAIFRP010000030">
    <property type="protein sequence ID" value="KAK2583571.1"/>
    <property type="molecule type" value="Genomic_DNA"/>
</dbReference>
<keyword evidence="9" id="KW-0378">Hydrolase</keyword>
<keyword evidence="10" id="KW-0068">Autocatalytic cleavage</keyword>
<protein>
    <recommendedName>
        <fullName evidence="5">Nuclear pore complex protein Nup98-Nup96</fullName>
    </recommendedName>
</protein>
<dbReference type="InterPro" id="IPR037665">
    <property type="entry name" value="Nucleoporin_S59-like"/>
</dbReference>
<dbReference type="InterPro" id="IPR007230">
    <property type="entry name" value="Nup98_auto-Pept-S59_dom"/>
</dbReference>
<evidence type="ECO:0000256" key="3">
    <source>
        <dbReference type="ARBA" id="ARBA00004642"/>
    </source>
</evidence>
<evidence type="ECO:0000259" key="19">
    <source>
        <dbReference type="PROSITE" id="PS51434"/>
    </source>
</evidence>
<evidence type="ECO:0000256" key="2">
    <source>
        <dbReference type="ARBA" id="ARBA00004620"/>
    </source>
</evidence>
<dbReference type="Pfam" id="PF12110">
    <property type="entry name" value="Nup96"/>
    <property type="match status" value="1"/>
</dbReference>
<dbReference type="GO" id="GO:0008236">
    <property type="term" value="F:serine-type peptidase activity"/>
    <property type="evidence" value="ECO:0007669"/>
    <property type="project" value="UniProtKB-KW"/>
</dbReference>
<feature type="domain" description="Peptidase S59" evidence="19">
    <location>
        <begin position="825"/>
        <end position="966"/>
    </location>
</feature>
<dbReference type="FunFam" id="3.30.1610.10:FF:000001">
    <property type="entry name" value="Nuclear pore complex protein Nup98-Nup96"/>
    <property type="match status" value="1"/>
</dbReference>
<evidence type="ECO:0000256" key="7">
    <source>
        <dbReference type="ARBA" id="ARBA00022670"/>
    </source>
</evidence>
<organism evidence="20 21">
    <name type="scientific">Odynerus spinipes</name>
    <dbReference type="NCBI Taxonomy" id="1348599"/>
    <lineage>
        <taxon>Eukaryota</taxon>
        <taxon>Metazoa</taxon>
        <taxon>Ecdysozoa</taxon>
        <taxon>Arthropoda</taxon>
        <taxon>Hexapoda</taxon>
        <taxon>Insecta</taxon>
        <taxon>Pterygota</taxon>
        <taxon>Neoptera</taxon>
        <taxon>Endopterygota</taxon>
        <taxon>Hymenoptera</taxon>
        <taxon>Apocrita</taxon>
        <taxon>Aculeata</taxon>
        <taxon>Vespoidea</taxon>
        <taxon>Vespidae</taxon>
        <taxon>Eumeninae</taxon>
        <taxon>Odynerus</taxon>
    </lineage>
</organism>
<evidence type="ECO:0000256" key="9">
    <source>
        <dbReference type="ARBA" id="ARBA00022801"/>
    </source>
</evidence>
<dbReference type="PROSITE" id="PS51434">
    <property type="entry name" value="NUP_C"/>
    <property type="match status" value="1"/>
</dbReference>
<dbReference type="SUPFAM" id="SSF82215">
    <property type="entry name" value="C-terminal autoproteolytic domain of nucleoporin nup98"/>
    <property type="match status" value="1"/>
</dbReference>
<evidence type="ECO:0000256" key="8">
    <source>
        <dbReference type="ARBA" id="ARBA00022737"/>
    </source>
</evidence>
<keyword evidence="21" id="KW-1185">Reference proteome</keyword>
<keyword evidence="16" id="KW-0472">Membrane</keyword>
<dbReference type="Gene3D" id="1.10.10.2360">
    <property type="match status" value="1"/>
</dbReference>
<reference evidence="20" key="1">
    <citation type="submission" date="2021-08" db="EMBL/GenBank/DDBJ databases">
        <authorList>
            <person name="Misof B."/>
            <person name="Oliver O."/>
            <person name="Podsiadlowski L."/>
            <person name="Donath A."/>
            <person name="Peters R."/>
            <person name="Mayer C."/>
            <person name="Rust J."/>
            <person name="Gunkel S."/>
            <person name="Lesny P."/>
            <person name="Martin S."/>
            <person name="Oeyen J.P."/>
            <person name="Petersen M."/>
            <person name="Panagiotis P."/>
            <person name="Wilbrandt J."/>
            <person name="Tanja T."/>
        </authorList>
    </citation>
    <scope>NUCLEOTIDE SEQUENCE</scope>
    <source>
        <strain evidence="20">GBR_01_08_01A</strain>
        <tissue evidence="20">Thorax + abdomen</tissue>
    </source>
</reference>
<dbReference type="Proteomes" id="UP001258017">
    <property type="component" value="Unassembled WGS sequence"/>
</dbReference>
<evidence type="ECO:0000256" key="16">
    <source>
        <dbReference type="ARBA" id="ARBA00023136"/>
    </source>
</evidence>
<keyword evidence="12" id="KW-0720">Serine protease</keyword>
<dbReference type="GO" id="GO:0034398">
    <property type="term" value="P:telomere tethering at nuclear periphery"/>
    <property type="evidence" value="ECO:0007669"/>
    <property type="project" value="TreeGrafter"/>
</dbReference>
<proteinExistence type="inferred from homology"/>
<dbReference type="GO" id="GO:0003723">
    <property type="term" value="F:RNA binding"/>
    <property type="evidence" value="ECO:0007669"/>
    <property type="project" value="TreeGrafter"/>
</dbReference>
<feature type="compositionally biased region" description="Polar residues" evidence="18">
    <location>
        <begin position="55"/>
        <end position="83"/>
    </location>
</feature>
<comment type="subcellular location">
    <subcellularLocation>
        <location evidence="2">Nucleus membrane</location>
        <topology evidence="2">Peripheral membrane protein</topology>
        <orientation evidence="2">Nucleoplasmic side</orientation>
    </subcellularLocation>
    <subcellularLocation>
        <location evidence="1">Nucleus</location>
        <location evidence="1">Nuclear pore complex</location>
    </subcellularLocation>
    <subcellularLocation>
        <location evidence="3">Nucleus</location>
        <location evidence="3">Nucleoplasm</location>
    </subcellularLocation>
</comment>
<accession>A0AAD9RPS5</accession>
<evidence type="ECO:0000256" key="18">
    <source>
        <dbReference type="SAM" id="MobiDB-lite"/>
    </source>
</evidence>
<gene>
    <name evidence="20" type="ORF">KPH14_009516</name>
</gene>
<feature type="compositionally biased region" description="Polar residues" evidence="18">
    <location>
        <begin position="128"/>
        <end position="147"/>
    </location>
</feature>
<dbReference type="GO" id="GO:0044614">
    <property type="term" value="C:nuclear pore cytoplasmic filaments"/>
    <property type="evidence" value="ECO:0007669"/>
    <property type="project" value="TreeGrafter"/>
</dbReference>
<dbReference type="GO" id="GO:0000973">
    <property type="term" value="P:post-transcriptional tethering of RNA polymerase II gene DNA at nuclear periphery"/>
    <property type="evidence" value="ECO:0007669"/>
    <property type="project" value="TreeGrafter"/>
</dbReference>
<dbReference type="Gene3D" id="3.30.1610.10">
    <property type="entry name" value="Peptidase S59, nucleoporin"/>
    <property type="match status" value="1"/>
</dbReference>
<evidence type="ECO:0000256" key="15">
    <source>
        <dbReference type="ARBA" id="ARBA00023132"/>
    </source>
</evidence>
<dbReference type="GO" id="GO:0006606">
    <property type="term" value="P:protein import into nucleus"/>
    <property type="evidence" value="ECO:0007669"/>
    <property type="project" value="TreeGrafter"/>
</dbReference>
<evidence type="ECO:0000256" key="14">
    <source>
        <dbReference type="ARBA" id="ARBA00023010"/>
    </source>
</evidence>
<feature type="region of interest" description="Disordered" evidence="18">
    <location>
        <begin position="55"/>
        <end position="95"/>
    </location>
</feature>
<dbReference type="PANTHER" id="PTHR23198">
    <property type="entry name" value="NUCLEOPORIN"/>
    <property type="match status" value="1"/>
</dbReference>
<dbReference type="GO" id="GO:0051028">
    <property type="term" value="P:mRNA transport"/>
    <property type="evidence" value="ECO:0007669"/>
    <property type="project" value="UniProtKB-KW"/>
</dbReference>
<feature type="compositionally biased region" description="Basic residues" evidence="18">
    <location>
        <begin position="643"/>
        <end position="653"/>
    </location>
</feature>
<name>A0AAD9RPS5_9HYME</name>
<feature type="region of interest" description="Disordered" evidence="18">
    <location>
        <begin position="128"/>
        <end position="159"/>
    </location>
</feature>
<keyword evidence="6" id="KW-0813">Transport</keyword>
<feature type="region of interest" description="Disordered" evidence="18">
    <location>
        <begin position="635"/>
        <end position="697"/>
    </location>
</feature>
<evidence type="ECO:0000313" key="20">
    <source>
        <dbReference type="EMBL" id="KAK2583571.1"/>
    </source>
</evidence>
<evidence type="ECO:0000313" key="21">
    <source>
        <dbReference type="Proteomes" id="UP001258017"/>
    </source>
</evidence>
<dbReference type="GO" id="GO:0006405">
    <property type="term" value="P:RNA export from nucleus"/>
    <property type="evidence" value="ECO:0007669"/>
    <property type="project" value="TreeGrafter"/>
</dbReference>
<evidence type="ECO:0000256" key="13">
    <source>
        <dbReference type="ARBA" id="ARBA00022927"/>
    </source>
</evidence>
<comment type="similarity">
    <text evidence="4">Belongs to the nucleoporin GLFG family.</text>
</comment>
<feature type="compositionally biased region" description="Polar residues" evidence="18">
    <location>
        <begin position="655"/>
        <end position="665"/>
    </location>
</feature>
<sequence length="1884" mass="205574">MFGQSGNASFTGFNTATQSSPFGPSAFSKPITTTSFGIGTTSVFGSGNTSLFSSKPAGSSTSGLFGNTTTPPAFRQPTNTQPSFGAFGTTNTNTNLFGTQQNATPNLFGTSTATSAFGQTNKTSGFSFGTPASSNLFGQPQQSSQQVTPFGQTNTTGNTNLFGTNTAFGATPTTTAMAGTVVKFTPVITTDSMTKNGTAHNISARHCCIVAMKEYESKSYEELRFEDYSVGRKGPQGPQGPSTGLFGASAQASPFGNTAAGTSTAATGFGGMSGGFGTTSQSGSNSLFGKPMTSFGGQPTTTTNTFVFNSATNANLFGNNTQGKPFGTAAPTPLFPNSNTNQTAGTGFGGINTTQNTSFGSGFSNAQPNQTIGLFSQNKSAFNIPSTSSGTGFTSFGQPSVSNSGTSLFNAKPAISGFGVSAFGPTPAPLTFGNNIGFNAGQNTGNSLFNSSFKPAGQTPGFSFGTTATSSTGLGTNTGLNLSGGSTLFGQQKPSGVFGTTGNTTTFNNPGSFGTPFAFGANSNTMSGQGTGLLSGLATNQVKNSGSVPVHQQILALVSAPFGDSPLLKNLLPASGKTEELLKPTNAASKIMSNSQYKVTTNNKSPKIKTRVISTAQLSKKSLFEGLEEEDPVLSEAFQPRPNAKRLVLRPKRIPNSTTQSSNENSDSHTKNDSREERIENSNLHNGSIEAIDKENQNLETNRQFTADRKSSISWLKSSLPRKSKLPCDDELFEGQRSPFSDADTSQEVINNTITELNPRNNLNNQNETDLNNLSEVPLSTSLGDKSSIDLTTQNTDSSQEFDASIMSTSQNNWGTNAAKVTLRRVGYYTIPALDELDDYVCGETCIVPNFTVGRKGYGNVYFPDSFDIYGLNLDEIVYFRRKEVIIYPDDEKKPPVGQGLNRRAQVTLDRVWPDDKSRHEPITDPHRLAAMNYEAKLRRVSAKHDTNFLEYRPETGSWVFKVDHFSKYGLSDSDEDDNSVPPKSDVKKLKSTNLQQKIPVKVEQQKSTNKNVSTTMIDNHAKMGKSQLSGMEFDFLGNISNTDSPTYRQYNEEKKLLISPTTAYARIAGTDSHKLQLMKASFFDTADEEMDQESVHDALSAVPGKNLSCDFFNIGQKIDQHSIATIYTPILRPNFISSETSLSTNEEQMLHEPSIRLKSRLSSEITGVQTFTSAKPFPDPSVAPVTRVMKCHSEVIPLSESILNKLHFRCAADLGIQMGRVFRSSWGMGLTLLSLSTQEQAAKIPLQNTFSQLGSYVCGRVPGDTTSMNVVQRLQILGGNGAEPEYIQMFKESVVGHLKIQLANCIMGHEGDCPIFNVATETASATLSAHSKLAQELADQFCSDSMMVYTNTVLKLCVALWGDLPDINITTGNAKHHNVMTRREAVGEWLQNVVKETVEQEIVETDINDKIILSLLTALKLEEACQIARKDGDHCLALLMAQLRSGLPVKEMMKQQLAIWQELDVDEHLSINRLKLFTLIAGEPLISSKHGTINICEGLDWKRALAVHLWYLSSPTASIRDVLDIYEASFNVDPTEAYSVIPEPEYRNDGYDAEISNGKSVYDLCFHILKLYCTGNHSLEELLNPLTHTADPFDYRLSWLMQQTLISLGYSHLSEYVTALTHINFATQLEGYGLWHWAIFVILHLRDAGRRRTAVLDLLARHVEIDDIPEYVKQEQFLKEELGISSVWIYTAKAMKSRASKRYGEAAWYFIQAKQWNMAHEIIIEHLAADAVINENYEYLHSLLKPLIPEECSSIISNWSHQGQLLWDYIEMTTQIQNLLHSSDSCAINYKLELLKPRLTSLCSKIDQFPCLTAKHRLCQAEIAKRTLHLAKNLLILQANENTSMIKVLVYLISQLPLPEDYAQQELRPIINMCVNEAIAQKA</sequence>
<dbReference type="GO" id="GO:0008139">
    <property type="term" value="F:nuclear localization sequence binding"/>
    <property type="evidence" value="ECO:0007669"/>
    <property type="project" value="TreeGrafter"/>
</dbReference>
<evidence type="ECO:0000256" key="1">
    <source>
        <dbReference type="ARBA" id="ARBA00004567"/>
    </source>
</evidence>
<keyword evidence="8" id="KW-0677">Repeat</keyword>
<evidence type="ECO:0000256" key="4">
    <source>
        <dbReference type="ARBA" id="ARBA00008926"/>
    </source>
</evidence>
<feature type="compositionally biased region" description="Low complexity" evidence="18">
    <location>
        <begin position="84"/>
        <end position="95"/>
    </location>
</feature>
<evidence type="ECO:0000256" key="12">
    <source>
        <dbReference type="ARBA" id="ARBA00022825"/>
    </source>
</evidence>
<feature type="compositionally biased region" description="Low complexity" evidence="18">
    <location>
        <begin position="148"/>
        <end position="159"/>
    </location>
</feature>
<dbReference type="GO" id="GO:0005654">
    <property type="term" value="C:nucleoplasm"/>
    <property type="evidence" value="ECO:0007669"/>
    <property type="project" value="UniProtKB-SubCell"/>
</dbReference>
<feature type="compositionally biased region" description="Basic and acidic residues" evidence="18">
    <location>
        <begin position="666"/>
        <end position="680"/>
    </location>
</feature>
<comment type="caution">
    <text evidence="20">The sequence shown here is derived from an EMBL/GenBank/DDBJ whole genome shotgun (WGS) entry which is preliminary data.</text>
</comment>
<dbReference type="GO" id="GO:0031965">
    <property type="term" value="C:nuclear membrane"/>
    <property type="evidence" value="ECO:0007669"/>
    <property type="project" value="UniProtKB-SubCell"/>
</dbReference>
<keyword evidence="13" id="KW-0653">Protein transport</keyword>
<dbReference type="PANTHER" id="PTHR23198:SF6">
    <property type="entry name" value="NUCLEAR PORE COMPLEX PROTEIN NUP98-NUP96"/>
    <property type="match status" value="1"/>
</dbReference>
<keyword evidence="15" id="KW-0906">Nuclear pore complex</keyword>
<dbReference type="GO" id="GO:0006508">
    <property type="term" value="P:proteolysis"/>
    <property type="evidence" value="ECO:0007669"/>
    <property type="project" value="UniProtKB-KW"/>
</dbReference>
<dbReference type="GO" id="GO:0017056">
    <property type="term" value="F:structural constituent of nuclear pore"/>
    <property type="evidence" value="ECO:0007669"/>
    <property type="project" value="InterPro"/>
</dbReference>